<name>A0A0D9QKH0_PLAFR</name>
<dbReference type="AlphaFoldDB" id="A0A0D9QKH0"/>
<keyword evidence="4" id="KW-1185">Reference proteome</keyword>
<accession>A0A0D9QKH0</accession>
<dbReference type="OMA" id="YKAKCNK"/>
<gene>
    <name evidence="3" type="ORF">AK88_04177</name>
</gene>
<dbReference type="InterPro" id="IPR006526">
    <property type="entry name" value="Export_prot_PHISTa/b/c"/>
</dbReference>
<dbReference type="VEuPathDB" id="PlasmoDB:AK88_04177"/>
<reference evidence="3 4" key="1">
    <citation type="submission" date="2014-03" db="EMBL/GenBank/DDBJ databases">
        <title>The Genome Sequence of Plasmodium fragile nilgiri.</title>
        <authorList>
            <consortium name="The Broad Institute Genomics Platform"/>
            <consortium name="The Broad Institute Genome Sequencing Center for Infectious Disease"/>
            <person name="Neafsey D."/>
            <person name="Duraisingh M."/>
            <person name="Young S.K."/>
            <person name="Zeng Q."/>
            <person name="Gargeya S."/>
            <person name="Abouelleil A."/>
            <person name="Alvarado L."/>
            <person name="Chapman S.B."/>
            <person name="Gainer-Dewar J."/>
            <person name="Goldberg J."/>
            <person name="Griggs A."/>
            <person name="Gujja S."/>
            <person name="Hansen M."/>
            <person name="Howarth C."/>
            <person name="Imamovic A."/>
            <person name="Larimer J."/>
            <person name="Pearson M."/>
            <person name="Poon T.W."/>
            <person name="Priest M."/>
            <person name="Roberts A."/>
            <person name="Saif S."/>
            <person name="Shea T."/>
            <person name="Sykes S."/>
            <person name="Wortman J."/>
            <person name="Nusbaum C."/>
            <person name="Birren B."/>
        </authorList>
    </citation>
    <scope>NUCLEOTIDE SEQUENCE [LARGE SCALE GENOMIC DNA]</scope>
    <source>
        <strain evidence="4">nilgiri</strain>
    </source>
</reference>
<dbReference type="EMBL" id="KQ001699">
    <property type="protein sequence ID" value="KJP86206.1"/>
    <property type="molecule type" value="Genomic_DNA"/>
</dbReference>
<dbReference type="PANTHER" id="PTHR36193">
    <property type="entry name" value="PHISTB DOMAIN-CONTAINING RESA-LIKE PROTEIN 1"/>
    <property type="match status" value="1"/>
</dbReference>
<dbReference type="RefSeq" id="XP_012337210.1">
    <property type="nucleotide sequence ID" value="XM_012481787.1"/>
</dbReference>
<dbReference type="Gene3D" id="6.10.280.180">
    <property type="entry name" value="Plasmodium RESA, N-terminal helical domain"/>
    <property type="match status" value="1"/>
</dbReference>
<feature type="signal peptide" evidence="1">
    <location>
        <begin position="1"/>
        <end position="27"/>
    </location>
</feature>
<sequence length="473" mass="54229">MGKLKFFKNANLVCFALLHILVQDEHSDVGRRIQARNLSEFISSIFPSSFGSAFSDDDDLLREDDFRSGEEGDRRDDNSRRSCDSDCIGRESCTRGNCLRGELPTNGISTDDRSDDFRSCTESVSCGCTSCKGLRGSSGDMTDDLVGHIADHSLDNRANDRTEDTVEGAVRGTLGDDIERRLNDRADVRFEKSLEETLDDDDVEERADRSLNDRMEDAVKNTLDGTVENVLGDNAEDNMLNPDEDLMDDDSFDLGDDPSDDLLIDLKFADPYDLDASMNEPYDSASDKVSEDAAECDCVENSFCPFNNTSSYDGKISDLSEVLSEEQLDEKVFNLGSVVDVKDMYTIWNYVNDNEKRKFYSMRTILLTYCDCLADACGIPFEIKKQEWLRIHRFMNRVFLRYEKRFAKYTHSFLKRGRTERCRFVDFLSNYKAKCNKFRNIMYNYWKSNIFTRMEAYQRFLDGVSSRDTMENL</sequence>
<evidence type="ECO:0000313" key="4">
    <source>
        <dbReference type="Proteomes" id="UP000054561"/>
    </source>
</evidence>
<dbReference type="InterPro" id="IPR019111">
    <property type="entry name" value="PRESA_N"/>
</dbReference>
<proteinExistence type="predicted"/>
<dbReference type="Pfam" id="PF09687">
    <property type="entry name" value="PRESAN"/>
    <property type="match status" value="1"/>
</dbReference>
<dbReference type="InterPro" id="IPR044885">
    <property type="entry name" value="PRESA_N_sf"/>
</dbReference>
<protein>
    <recommendedName>
        <fullName evidence="2">Plasmodium RESA N-terminal domain-containing protein</fullName>
    </recommendedName>
</protein>
<evidence type="ECO:0000256" key="1">
    <source>
        <dbReference type="SAM" id="SignalP"/>
    </source>
</evidence>
<dbReference type="OrthoDB" id="387688at2759"/>
<feature type="domain" description="Plasmodium RESA N-terminal" evidence="2">
    <location>
        <begin position="323"/>
        <end position="446"/>
    </location>
</feature>
<dbReference type="Proteomes" id="UP000054561">
    <property type="component" value="Unassembled WGS sequence"/>
</dbReference>
<dbReference type="NCBIfam" id="TIGR01639">
    <property type="entry name" value="P_fal_TIGR01639"/>
    <property type="match status" value="1"/>
</dbReference>
<organism evidence="3 4">
    <name type="scientific">Plasmodium fragile</name>
    <dbReference type="NCBI Taxonomy" id="5857"/>
    <lineage>
        <taxon>Eukaryota</taxon>
        <taxon>Sar</taxon>
        <taxon>Alveolata</taxon>
        <taxon>Apicomplexa</taxon>
        <taxon>Aconoidasida</taxon>
        <taxon>Haemosporida</taxon>
        <taxon>Plasmodiidae</taxon>
        <taxon>Plasmodium</taxon>
        <taxon>Plasmodium (Plasmodium)</taxon>
    </lineage>
</organism>
<evidence type="ECO:0000313" key="3">
    <source>
        <dbReference type="EMBL" id="KJP86206.1"/>
    </source>
</evidence>
<dbReference type="PANTHER" id="PTHR36193:SF23">
    <property type="entry name" value="PHISTB DOMAIN-CONTAINING RESA-LIKE PROTEIN 1"/>
    <property type="match status" value="1"/>
</dbReference>
<dbReference type="GeneID" id="24269491"/>
<feature type="chain" id="PRO_5002343928" description="Plasmodium RESA N-terminal domain-containing protein" evidence="1">
    <location>
        <begin position="28"/>
        <end position="473"/>
    </location>
</feature>
<keyword evidence="1" id="KW-0732">Signal</keyword>
<evidence type="ECO:0000259" key="2">
    <source>
        <dbReference type="Pfam" id="PF09687"/>
    </source>
</evidence>